<evidence type="ECO:0000256" key="5">
    <source>
        <dbReference type="ARBA" id="ARBA00067023"/>
    </source>
</evidence>
<comment type="caution">
    <text evidence="7">The sequence shown here is derived from an EMBL/GenBank/DDBJ whole genome shotgun (WGS) entry which is preliminary data.</text>
</comment>
<dbReference type="Proteomes" id="UP000571950">
    <property type="component" value="Unassembled WGS sequence"/>
</dbReference>
<evidence type="ECO:0000313" key="7">
    <source>
        <dbReference type="EMBL" id="MBB3926100.1"/>
    </source>
</evidence>
<name>A0A7W6FPR0_9SPHN</name>
<comment type="similarity">
    <text evidence="1">Belongs to the aldehyde dehydrogenase family.</text>
</comment>
<dbReference type="SUPFAM" id="SSF53720">
    <property type="entry name" value="ALDH-like"/>
    <property type="match status" value="1"/>
</dbReference>
<gene>
    <name evidence="7" type="ORF">GGR43_001815</name>
</gene>
<dbReference type="FunFam" id="3.40.605.10:FF:000037">
    <property type="entry name" value="NADP-dependent fatty aldehyde dehydrogenase"/>
    <property type="match status" value="1"/>
</dbReference>
<evidence type="ECO:0000256" key="4">
    <source>
        <dbReference type="ARBA" id="ARBA00051918"/>
    </source>
</evidence>
<dbReference type="PANTHER" id="PTHR43353">
    <property type="entry name" value="SUCCINATE-SEMIALDEHYDE DEHYDROGENASE, MITOCHONDRIAL"/>
    <property type="match status" value="1"/>
</dbReference>
<evidence type="ECO:0000313" key="8">
    <source>
        <dbReference type="Proteomes" id="UP000571950"/>
    </source>
</evidence>
<dbReference type="InterPro" id="IPR016161">
    <property type="entry name" value="Ald_DH/histidinol_DH"/>
</dbReference>
<dbReference type="GO" id="GO:0047533">
    <property type="term" value="F:2,5-dioxovalerate dehydrogenase (NADP+) activity"/>
    <property type="evidence" value="ECO:0007669"/>
    <property type="project" value="UniProtKB-EC"/>
</dbReference>
<dbReference type="InterPro" id="IPR044151">
    <property type="entry name" value="ALDH_KGSADH"/>
</dbReference>
<dbReference type="EC" id="1.2.1.26" evidence="5"/>
<dbReference type="InterPro" id="IPR016163">
    <property type="entry name" value="Ald_DH_C"/>
</dbReference>
<dbReference type="EMBL" id="JACIDT010000005">
    <property type="protein sequence ID" value="MBB3926100.1"/>
    <property type="molecule type" value="Genomic_DNA"/>
</dbReference>
<evidence type="ECO:0000256" key="2">
    <source>
        <dbReference type="ARBA" id="ARBA00023002"/>
    </source>
</evidence>
<comment type="catalytic activity">
    <reaction evidence="4">
        <text>2,5-dioxopentanoate + NADP(+) + H2O = 2-oxoglutarate + NADPH + 2 H(+)</text>
        <dbReference type="Rhea" id="RHEA:11296"/>
        <dbReference type="ChEBI" id="CHEBI:15377"/>
        <dbReference type="ChEBI" id="CHEBI:15378"/>
        <dbReference type="ChEBI" id="CHEBI:16810"/>
        <dbReference type="ChEBI" id="CHEBI:57783"/>
        <dbReference type="ChEBI" id="CHEBI:58136"/>
        <dbReference type="ChEBI" id="CHEBI:58349"/>
        <dbReference type="EC" id="1.2.1.26"/>
    </reaction>
</comment>
<dbReference type="PANTHER" id="PTHR43353:SF3">
    <property type="entry name" value="ALDEHYDE DEHYDROGENASE-RELATED"/>
    <property type="match status" value="1"/>
</dbReference>
<keyword evidence="8" id="KW-1185">Reference proteome</keyword>
<keyword evidence="2 7" id="KW-0560">Oxidoreductase</keyword>
<sequence length="515" mass="52761">MSLSPDLFIAGTRRAGRGDPVHAVAPATGERIGPAFGGATAEDVADACAAAAAAFRPYRAAGLERRAAFLEAIAEEIEALGDTLIERAVLETALPPARILGERGRTVGQLRLFARVVRQGDWQEVRIDPALPDRQPAPRPDIRMGRIGLGPVAVFGASNFPLAFSVAGGDTASALAAGCPVVVKAHPGHPGTSALVAEAVDRAVARCAMPAGVFSMVAGANHAVGAALVTDERICAVGFTGSRAGGLALMALAAARPRPIPVYAEMSSINPVLVFPHALASRAEAVANAYIASLTLGGGQFCTNPGLLLLPEGPGAETFLRAVESALAAQPAATLLSPAIHAAHQAGQAALAATPGVDCIGTGAEARGPCEARPTAFVVDAARFDAIPHLSDEIFGPTGLVVRCPDAAAMAGIMERIEGQLTIALHIDAADEEAAATLLPVLEEKAGRLLVNGFGTGVEVCDAMVHGGPFPATSDGRSTSVGSYAIERFLRPVCYQDMPPALLPEMLRDRTPQQA</sequence>
<accession>A0A7W6FPR0</accession>
<dbReference type="AlphaFoldDB" id="A0A7W6FPR0"/>
<evidence type="ECO:0000259" key="6">
    <source>
        <dbReference type="Pfam" id="PF00171"/>
    </source>
</evidence>
<dbReference type="Pfam" id="PF00171">
    <property type="entry name" value="Aldedh"/>
    <property type="match status" value="1"/>
</dbReference>
<dbReference type="InterPro" id="IPR015590">
    <property type="entry name" value="Aldehyde_DH_dom"/>
</dbReference>
<evidence type="ECO:0000256" key="1">
    <source>
        <dbReference type="ARBA" id="ARBA00009986"/>
    </source>
</evidence>
<organism evidence="7 8">
    <name type="scientific">Sphingobium jiangsuense</name>
    <dbReference type="NCBI Taxonomy" id="870476"/>
    <lineage>
        <taxon>Bacteria</taxon>
        <taxon>Pseudomonadati</taxon>
        <taxon>Pseudomonadota</taxon>
        <taxon>Alphaproteobacteria</taxon>
        <taxon>Sphingomonadales</taxon>
        <taxon>Sphingomonadaceae</taxon>
        <taxon>Sphingobium</taxon>
    </lineage>
</organism>
<dbReference type="InterPro" id="IPR050740">
    <property type="entry name" value="Aldehyde_DH_Superfamily"/>
</dbReference>
<dbReference type="Gene3D" id="3.40.309.10">
    <property type="entry name" value="Aldehyde Dehydrogenase, Chain A, domain 2"/>
    <property type="match status" value="1"/>
</dbReference>
<reference evidence="7 8" key="1">
    <citation type="submission" date="2020-08" db="EMBL/GenBank/DDBJ databases">
        <title>Genomic Encyclopedia of Type Strains, Phase IV (KMG-IV): sequencing the most valuable type-strain genomes for metagenomic binning, comparative biology and taxonomic classification.</title>
        <authorList>
            <person name="Goeker M."/>
        </authorList>
    </citation>
    <scope>NUCLEOTIDE SEQUENCE [LARGE SCALE GENOMIC DNA]</scope>
    <source>
        <strain evidence="7 8">DSM 26189</strain>
    </source>
</reference>
<protein>
    <recommendedName>
        <fullName evidence="5">2,5-dioxovalerate dehydrogenase</fullName>
        <ecNumber evidence="5">1.2.1.26</ecNumber>
    </recommendedName>
</protein>
<dbReference type="RefSeq" id="WP_188071645.1">
    <property type="nucleotide sequence ID" value="NZ_BSPS01000008.1"/>
</dbReference>
<dbReference type="InterPro" id="IPR016162">
    <property type="entry name" value="Ald_DH_N"/>
</dbReference>
<dbReference type="CDD" id="cd07129">
    <property type="entry name" value="ALDH_KGSADH"/>
    <property type="match status" value="1"/>
</dbReference>
<proteinExistence type="inferred from homology"/>
<comment type="catalytic activity">
    <reaction evidence="3">
        <text>2,5-dioxopentanoate + NAD(+) + H2O = 2-oxoglutarate + NADH + 2 H(+)</text>
        <dbReference type="Rhea" id="RHEA:47152"/>
        <dbReference type="ChEBI" id="CHEBI:15377"/>
        <dbReference type="ChEBI" id="CHEBI:15378"/>
        <dbReference type="ChEBI" id="CHEBI:16810"/>
        <dbReference type="ChEBI" id="CHEBI:57540"/>
        <dbReference type="ChEBI" id="CHEBI:57945"/>
        <dbReference type="ChEBI" id="CHEBI:58136"/>
    </reaction>
</comment>
<evidence type="ECO:0000256" key="3">
    <source>
        <dbReference type="ARBA" id="ARBA00050769"/>
    </source>
</evidence>
<dbReference type="Gene3D" id="3.40.605.10">
    <property type="entry name" value="Aldehyde Dehydrogenase, Chain A, domain 1"/>
    <property type="match status" value="1"/>
</dbReference>
<feature type="domain" description="Aldehyde dehydrogenase" evidence="6">
    <location>
        <begin position="20"/>
        <end position="457"/>
    </location>
</feature>